<dbReference type="SUPFAM" id="SSF56954">
    <property type="entry name" value="Outer membrane efflux proteins (OEP)"/>
    <property type="match status" value="1"/>
</dbReference>
<organism evidence="2 3">
    <name type="scientific">Thalassotalea castellviae</name>
    <dbReference type="NCBI Taxonomy" id="3075612"/>
    <lineage>
        <taxon>Bacteria</taxon>
        <taxon>Pseudomonadati</taxon>
        <taxon>Pseudomonadota</taxon>
        <taxon>Gammaproteobacteria</taxon>
        <taxon>Alteromonadales</taxon>
        <taxon>Colwelliaceae</taxon>
        <taxon>Thalassotalea</taxon>
    </lineage>
</organism>
<dbReference type="PROSITE" id="PS51257">
    <property type="entry name" value="PROKAR_LIPOPROTEIN"/>
    <property type="match status" value="1"/>
</dbReference>
<sequence>MISLIKRPIKHKFAIISFTISSLFLSGCASKINEEQHQQLLESFIERADVASSLSGMDESNWWHQFDSPQLNQLVNLALVKNHDLKTSQLQLKSMLARLGAQKAEYLPQGNITVSAERSSLAETITSQSSANIGVDWQIDLFGRVTALVDAANASAMSKAEQLRLLKVEIVSSVVKGYISYQGNLENELIISQQIEALKQSIDVLKARVDEGVANELDLNRTKAQLSQQQALLPAIKYAQYRDLSTLALLTGQFTNEMMLTEKTGFLSSDLAVEIADPNNAIALRPDINQALFNFSQAYSLSVAASKALLPNISISGFAGVLGLNNTRLVDTQQQWQVTPQLEWSLLSYPALIAQKDAQQFLSEAAYSAYQQVVLKAINESELSLQFLIKQTNQHSYAQARFKHANNAFLQAQAMYQEGQIPYLELLDARQDVLIAEKNNIDTSISSLIAKVSTYQAFNGHWSQQLITEH</sequence>
<name>A0ABU3A046_9GAMM</name>
<evidence type="ECO:0000256" key="1">
    <source>
        <dbReference type="ARBA" id="ARBA00007613"/>
    </source>
</evidence>
<protein>
    <submittedName>
        <fullName evidence="2">TolC family protein</fullName>
    </submittedName>
</protein>
<dbReference type="Gene3D" id="1.20.1600.10">
    <property type="entry name" value="Outer membrane efflux proteins (OEP)"/>
    <property type="match status" value="1"/>
</dbReference>
<dbReference type="Gene3D" id="2.20.200.10">
    <property type="entry name" value="Outer membrane efflux proteins (OEP)"/>
    <property type="match status" value="1"/>
</dbReference>
<dbReference type="InterPro" id="IPR003423">
    <property type="entry name" value="OMP_efflux"/>
</dbReference>
<evidence type="ECO:0000313" key="2">
    <source>
        <dbReference type="EMBL" id="MDT0603551.1"/>
    </source>
</evidence>
<dbReference type="InterPro" id="IPR010131">
    <property type="entry name" value="MdtP/NodT-like"/>
</dbReference>
<reference evidence="2 3" key="1">
    <citation type="submission" date="2023-09" db="EMBL/GenBank/DDBJ databases">
        <authorList>
            <person name="Rey-Velasco X."/>
        </authorList>
    </citation>
    <scope>NUCLEOTIDE SEQUENCE [LARGE SCALE GENOMIC DNA]</scope>
    <source>
        <strain evidence="2 3">W431</strain>
    </source>
</reference>
<dbReference type="EMBL" id="JAVRIF010000003">
    <property type="protein sequence ID" value="MDT0603551.1"/>
    <property type="molecule type" value="Genomic_DNA"/>
</dbReference>
<keyword evidence="3" id="KW-1185">Reference proteome</keyword>
<evidence type="ECO:0000313" key="3">
    <source>
        <dbReference type="Proteomes" id="UP001266357"/>
    </source>
</evidence>
<dbReference type="PANTHER" id="PTHR30203:SF25">
    <property type="entry name" value="OUTER MEMBRANE PROTEIN-RELATED"/>
    <property type="match status" value="1"/>
</dbReference>
<dbReference type="Proteomes" id="UP001266357">
    <property type="component" value="Unassembled WGS sequence"/>
</dbReference>
<gene>
    <name evidence="2" type="ORF">RM573_08065</name>
</gene>
<dbReference type="RefSeq" id="WP_311579904.1">
    <property type="nucleotide sequence ID" value="NZ_JAVRIF010000003.1"/>
</dbReference>
<comment type="similarity">
    <text evidence="1">Belongs to the outer membrane factor (OMF) (TC 1.B.17) family.</text>
</comment>
<dbReference type="Pfam" id="PF02321">
    <property type="entry name" value="OEP"/>
    <property type="match status" value="2"/>
</dbReference>
<accession>A0ABU3A046</accession>
<comment type="caution">
    <text evidence="2">The sequence shown here is derived from an EMBL/GenBank/DDBJ whole genome shotgun (WGS) entry which is preliminary data.</text>
</comment>
<dbReference type="PANTHER" id="PTHR30203">
    <property type="entry name" value="OUTER MEMBRANE CATION EFFLUX PROTEIN"/>
    <property type="match status" value="1"/>
</dbReference>
<proteinExistence type="inferred from homology"/>